<evidence type="ECO:0000313" key="1">
    <source>
        <dbReference type="EMBL" id="KAF2499370.1"/>
    </source>
</evidence>
<reference evidence="1" key="1">
    <citation type="journal article" date="2020" name="Stud. Mycol.">
        <title>101 Dothideomycetes genomes: a test case for predicting lifestyles and emergence of pathogens.</title>
        <authorList>
            <person name="Haridas S."/>
            <person name="Albert R."/>
            <person name="Binder M."/>
            <person name="Bloem J."/>
            <person name="Labutti K."/>
            <person name="Salamov A."/>
            <person name="Andreopoulos B."/>
            <person name="Baker S."/>
            <person name="Barry K."/>
            <person name="Bills G."/>
            <person name="Bluhm B."/>
            <person name="Cannon C."/>
            <person name="Castanera R."/>
            <person name="Culley D."/>
            <person name="Daum C."/>
            <person name="Ezra D."/>
            <person name="Gonzalez J."/>
            <person name="Henrissat B."/>
            <person name="Kuo A."/>
            <person name="Liang C."/>
            <person name="Lipzen A."/>
            <person name="Lutzoni F."/>
            <person name="Magnuson J."/>
            <person name="Mondo S."/>
            <person name="Nolan M."/>
            <person name="Ohm R."/>
            <person name="Pangilinan J."/>
            <person name="Park H.-J."/>
            <person name="Ramirez L."/>
            <person name="Alfaro M."/>
            <person name="Sun H."/>
            <person name="Tritt A."/>
            <person name="Yoshinaga Y."/>
            <person name="Zwiers L.-H."/>
            <person name="Turgeon B."/>
            <person name="Goodwin S."/>
            <person name="Spatafora J."/>
            <person name="Crous P."/>
            <person name="Grigoriev I."/>
        </authorList>
    </citation>
    <scope>NUCLEOTIDE SEQUENCE</scope>
    <source>
        <strain evidence="1">CBS 269.34</strain>
    </source>
</reference>
<gene>
    <name evidence="1" type="ORF">BU16DRAFT_557700</name>
</gene>
<dbReference type="AlphaFoldDB" id="A0A6A6R630"/>
<protein>
    <submittedName>
        <fullName evidence="1">Uncharacterized protein</fullName>
    </submittedName>
</protein>
<accession>A0A6A6R630</accession>
<name>A0A6A6R630_9PEZI</name>
<evidence type="ECO:0000313" key="2">
    <source>
        <dbReference type="Proteomes" id="UP000799750"/>
    </source>
</evidence>
<dbReference type="EMBL" id="MU004184">
    <property type="protein sequence ID" value="KAF2499370.1"/>
    <property type="molecule type" value="Genomic_DNA"/>
</dbReference>
<proteinExistence type="predicted"/>
<organism evidence="1 2">
    <name type="scientific">Lophium mytilinum</name>
    <dbReference type="NCBI Taxonomy" id="390894"/>
    <lineage>
        <taxon>Eukaryota</taxon>
        <taxon>Fungi</taxon>
        <taxon>Dikarya</taxon>
        <taxon>Ascomycota</taxon>
        <taxon>Pezizomycotina</taxon>
        <taxon>Dothideomycetes</taxon>
        <taxon>Pleosporomycetidae</taxon>
        <taxon>Mytilinidiales</taxon>
        <taxon>Mytilinidiaceae</taxon>
        <taxon>Lophium</taxon>
    </lineage>
</organism>
<keyword evidence="2" id="KW-1185">Reference proteome</keyword>
<dbReference type="Proteomes" id="UP000799750">
    <property type="component" value="Unassembled WGS sequence"/>
</dbReference>
<sequence>MKLMITSNDVAHMEAKAYYRAMGYIRIGSDSRNNLLISLPSSTIRQREPKFLPTNSNSTAPAAPYFYEGNSCNRHHRTSISNAYPMSPPTAPAPIPFKVLEVDNLCVPHYMVERYDDRCMIYEIHFKCNCVQVNHVWRCKKWTAWARGSNEEHECGDDLEDFETLNLDMEETSRGIQKHGCAGKDKGKLCGCTDKLNPGVPLEERGCKKLTRELKEYQWAQTETVRRAKAAGVVKTYFNMPET</sequence>